<sequence length="429" mass="46098">MDVTTFAIAPHTHLARDDELVCALNSLFRDRAVPPTIVQHSFVDRRPTQHYVPTIDLLTPYSIRPSSELLEDIGRVVAPAQTRFTTLLGSNYPPVFPPVPAETMYASPNEDAFVMARSRLERKTSSIAPIQLSFESALVINCPDGNQADPANPNIATITIGCPALNIATRRTDAHRHAYALHSLTTTVRQDPSAPAEYVLTPHFSPRDPRFERMCNGLRYECTWVWEVLDERLRTDGFADSESAKGSVAGVSGDVGCPYTTPAPSAPTPKAKAKASSKASAPRLPAEHITVTVPLASQASYPLCITFTATLTSTAGLDAIDAVHRTSQWADTAALEGLQRAFDKAHLAVQVVHHVVRVEIPDVGEVVRAGLAGAGQNGTSAGEGPEFGVYAPESGGVAYSGQIQIDLDRDAGVVGRRGDEDEENSDEEV</sequence>
<evidence type="ECO:0000313" key="2">
    <source>
        <dbReference type="EMBL" id="KAB5594809.1"/>
    </source>
</evidence>
<organism evidence="2 3">
    <name type="scientific">Ceratobasidium theobromae</name>
    <dbReference type="NCBI Taxonomy" id="1582974"/>
    <lineage>
        <taxon>Eukaryota</taxon>
        <taxon>Fungi</taxon>
        <taxon>Dikarya</taxon>
        <taxon>Basidiomycota</taxon>
        <taxon>Agaricomycotina</taxon>
        <taxon>Agaricomycetes</taxon>
        <taxon>Cantharellales</taxon>
        <taxon>Ceratobasidiaceae</taxon>
        <taxon>Ceratobasidium</taxon>
    </lineage>
</organism>
<feature type="region of interest" description="Disordered" evidence="1">
    <location>
        <begin position="410"/>
        <end position="429"/>
    </location>
</feature>
<feature type="compositionally biased region" description="Acidic residues" evidence="1">
    <location>
        <begin position="420"/>
        <end position="429"/>
    </location>
</feature>
<proteinExistence type="predicted"/>
<dbReference type="EMBL" id="SSOP01000016">
    <property type="protein sequence ID" value="KAB5594809.1"/>
    <property type="molecule type" value="Genomic_DNA"/>
</dbReference>
<comment type="caution">
    <text evidence="2">The sequence shown here is derived from an EMBL/GenBank/DDBJ whole genome shotgun (WGS) entry which is preliminary data.</text>
</comment>
<reference evidence="2 3" key="1">
    <citation type="journal article" date="2019" name="Fungal Biol. Biotechnol.">
        <title>Draft genome sequence of fastidious pathogen Ceratobasidium theobromae, which causes vascular-streak dieback in Theobroma cacao.</title>
        <authorList>
            <person name="Ali S.S."/>
            <person name="Asman A."/>
            <person name="Shao J."/>
            <person name="Firmansyah A.P."/>
            <person name="Susilo A.W."/>
            <person name="Rosmana A."/>
            <person name="McMahon P."/>
            <person name="Junaid M."/>
            <person name="Guest D."/>
            <person name="Kheng T.Y."/>
            <person name="Meinhardt L.W."/>
            <person name="Bailey B.A."/>
        </authorList>
    </citation>
    <scope>NUCLEOTIDE SEQUENCE [LARGE SCALE GENOMIC DNA]</scope>
    <source>
        <strain evidence="2 3">CT2</strain>
    </source>
</reference>
<gene>
    <name evidence="2" type="ORF">CTheo_1788</name>
</gene>
<dbReference type="AlphaFoldDB" id="A0A5N5QT38"/>
<name>A0A5N5QT38_9AGAM</name>
<feature type="region of interest" description="Disordered" evidence="1">
    <location>
        <begin position="260"/>
        <end position="280"/>
    </location>
</feature>
<accession>A0A5N5QT38</accession>
<keyword evidence="3" id="KW-1185">Reference proteome</keyword>
<feature type="compositionally biased region" description="Basic and acidic residues" evidence="1">
    <location>
        <begin position="410"/>
        <end position="419"/>
    </location>
</feature>
<evidence type="ECO:0000313" key="3">
    <source>
        <dbReference type="Proteomes" id="UP000383932"/>
    </source>
</evidence>
<dbReference type="Proteomes" id="UP000383932">
    <property type="component" value="Unassembled WGS sequence"/>
</dbReference>
<protein>
    <submittedName>
        <fullName evidence="2">Uncharacterized protein</fullName>
    </submittedName>
</protein>
<dbReference type="OrthoDB" id="3235053at2759"/>
<evidence type="ECO:0000256" key="1">
    <source>
        <dbReference type="SAM" id="MobiDB-lite"/>
    </source>
</evidence>